<dbReference type="EMBL" id="CAJFDH010000002">
    <property type="protein sequence ID" value="CAD5210958.1"/>
    <property type="molecule type" value="Genomic_DNA"/>
</dbReference>
<evidence type="ECO:0000256" key="5">
    <source>
        <dbReference type="ARBA" id="ARBA00023136"/>
    </source>
</evidence>
<dbReference type="Pfam" id="PF09790">
    <property type="entry name" value="Hyccin"/>
    <property type="match status" value="1"/>
</dbReference>
<name>A0A811K6B7_9BILA</name>
<evidence type="ECO:0000256" key="1">
    <source>
        <dbReference type="ARBA" id="ARBA00004236"/>
    </source>
</evidence>
<evidence type="ECO:0008006" key="9">
    <source>
        <dbReference type="Google" id="ProtNLM"/>
    </source>
</evidence>
<dbReference type="EMBL" id="CAJFCW020000002">
    <property type="protein sequence ID" value="CAG9092437.1"/>
    <property type="molecule type" value="Genomic_DNA"/>
</dbReference>
<dbReference type="Proteomes" id="UP000783686">
    <property type="component" value="Unassembled WGS sequence"/>
</dbReference>
<keyword evidence="5" id="KW-0472">Membrane</keyword>
<dbReference type="GO" id="GO:0005829">
    <property type="term" value="C:cytosol"/>
    <property type="evidence" value="ECO:0007669"/>
    <property type="project" value="UniProtKB-SubCell"/>
</dbReference>
<dbReference type="Proteomes" id="UP000614601">
    <property type="component" value="Unassembled WGS sequence"/>
</dbReference>
<organism evidence="7 8">
    <name type="scientific">Bursaphelenchus okinawaensis</name>
    <dbReference type="NCBI Taxonomy" id="465554"/>
    <lineage>
        <taxon>Eukaryota</taxon>
        <taxon>Metazoa</taxon>
        <taxon>Ecdysozoa</taxon>
        <taxon>Nematoda</taxon>
        <taxon>Chromadorea</taxon>
        <taxon>Rhabditida</taxon>
        <taxon>Tylenchina</taxon>
        <taxon>Tylenchomorpha</taxon>
        <taxon>Aphelenchoidea</taxon>
        <taxon>Aphelenchoididae</taxon>
        <taxon>Bursaphelenchus</taxon>
    </lineage>
</organism>
<dbReference type="GO" id="GO:0046854">
    <property type="term" value="P:phosphatidylinositol phosphate biosynthetic process"/>
    <property type="evidence" value="ECO:0007669"/>
    <property type="project" value="TreeGrafter"/>
</dbReference>
<dbReference type="AlphaFoldDB" id="A0A811K6B7"/>
<dbReference type="PANTHER" id="PTHR31220:SF1">
    <property type="entry name" value="GH21176P"/>
    <property type="match status" value="1"/>
</dbReference>
<keyword evidence="3" id="KW-1003">Cell membrane</keyword>
<evidence type="ECO:0000256" key="3">
    <source>
        <dbReference type="ARBA" id="ARBA00022475"/>
    </source>
</evidence>
<dbReference type="OrthoDB" id="18937at2759"/>
<dbReference type="GO" id="GO:0005886">
    <property type="term" value="C:plasma membrane"/>
    <property type="evidence" value="ECO:0007669"/>
    <property type="project" value="UniProtKB-SubCell"/>
</dbReference>
<keyword evidence="4" id="KW-0963">Cytoplasm</keyword>
<proteinExistence type="inferred from homology"/>
<evidence type="ECO:0000256" key="2">
    <source>
        <dbReference type="ARBA" id="ARBA00004514"/>
    </source>
</evidence>
<reference evidence="7" key="1">
    <citation type="submission" date="2020-09" db="EMBL/GenBank/DDBJ databases">
        <authorList>
            <person name="Kikuchi T."/>
        </authorList>
    </citation>
    <scope>NUCLEOTIDE SEQUENCE</scope>
    <source>
        <strain evidence="7">SH1</strain>
    </source>
</reference>
<comment type="caution">
    <text evidence="7">The sequence shown here is derived from an EMBL/GenBank/DDBJ whole genome shotgun (WGS) entry which is preliminary data.</text>
</comment>
<evidence type="ECO:0000256" key="6">
    <source>
        <dbReference type="ARBA" id="ARBA00034482"/>
    </source>
</evidence>
<accession>A0A811K6B7</accession>
<comment type="similarity">
    <text evidence="6">Belongs to the Hyccin family.</text>
</comment>
<evidence type="ECO:0000313" key="7">
    <source>
        <dbReference type="EMBL" id="CAD5210958.1"/>
    </source>
</evidence>
<dbReference type="PANTHER" id="PTHR31220">
    <property type="entry name" value="HYCCIN RELATED"/>
    <property type="match status" value="1"/>
</dbReference>
<protein>
    <recommendedName>
        <fullName evidence="9">Hyccin</fullName>
    </recommendedName>
</protein>
<sequence>MNSAQLQEWLNGLDKVIKPSTNRNKDVGPSESRKALKSVLETTKILVNYLVCNYEQTEAVQPLVGQLLAIYYRLGVCRNFVIQILPSLIYIYLSAIQLGQDSLVSIFEMLFVAIYNEEILAEGPGAENYNKKVDQVRIPSVKAPSVYHDPSKLDAVPDIAELRTGNNSGILCSIQIGPYPAVESLVGENRYIVLSRIIKMISSSLQYLALDVVCNAFCDMMTDISRSSFTFTESVLRTEVLGSLVNESAYPSLIKRRRIFAPSYFYIEGLAVVNFCIFNGFANSGLRALDSIHQRAIHDMTADVLLVTNSIKDILMQEESLNLIREVETKQHRAPAPQINGD</sequence>
<gene>
    <name evidence="7" type="ORF">BOKJ2_LOCUS3454</name>
</gene>
<comment type="subcellular location">
    <subcellularLocation>
        <location evidence="1">Cell membrane</location>
    </subcellularLocation>
    <subcellularLocation>
        <location evidence="2">Cytoplasm</location>
        <location evidence="2">Cytosol</location>
    </subcellularLocation>
</comment>
<dbReference type="GO" id="GO:0072659">
    <property type="term" value="P:protein localization to plasma membrane"/>
    <property type="evidence" value="ECO:0007669"/>
    <property type="project" value="TreeGrafter"/>
</dbReference>
<dbReference type="InterPro" id="IPR018619">
    <property type="entry name" value="Hyccin"/>
</dbReference>
<evidence type="ECO:0000256" key="4">
    <source>
        <dbReference type="ARBA" id="ARBA00022490"/>
    </source>
</evidence>
<keyword evidence="8" id="KW-1185">Reference proteome</keyword>
<evidence type="ECO:0000313" key="8">
    <source>
        <dbReference type="Proteomes" id="UP000614601"/>
    </source>
</evidence>